<dbReference type="GO" id="GO:0016301">
    <property type="term" value="F:kinase activity"/>
    <property type="evidence" value="ECO:0007669"/>
    <property type="project" value="UniProtKB-KW"/>
</dbReference>
<evidence type="ECO:0000259" key="6">
    <source>
        <dbReference type="PROSITE" id="PS50011"/>
    </source>
</evidence>
<evidence type="ECO:0000256" key="2">
    <source>
        <dbReference type="ARBA" id="ARBA00022741"/>
    </source>
</evidence>
<feature type="domain" description="Protein kinase" evidence="6">
    <location>
        <begin position="8"/>
        <end position="272"/>
    </location>
</feature>
<keyword evidence="4" id="KW-0067">ATP-binding</keyword>
<dbReference type="PANTHER" id="PTHR43289:SF34">
    <property type="entry name" value="SERINE_THREONINE-PROTEIN KINASE YBDM-RELATED"/>
    <property type="match status" value="1"/>
</dbReference>
<evidence type="ECO:0000313" key="8">
    <source>
        <dbReference type="Proteomes" id="UP001205612"/>
    </source>
</evidence>
<dbReference type="SUPFAM" id="SSF56112">
    <property type="entry name" value="Protein kinase-like (PK-like)"/>
    <property type="match status" value="1"/>
</dbReference>
<keyword evidence="2" id="KW-0547">Nucleotide-binding</keyword>
<gene>
    <name evidence="7" type="ORF">NX794_31185</name>
</gene>
<feature type="region of interest" description="Disordered" evidence="5">
    <location>
        <begin position="391"/>
        <end position="411"/>
    </location>
</feature>
<dbReference type="RefSeq" id="WP_258782901.1">
    <property type="nucleotide sequence ID" value="NZ_JANUGP010000035.1"/>
</dbReference>
<dbReference type="InterPro" id="IPR000719">
    <property type="entry name" value="Prot_kinase_dom"/>
</dbReference>
<dbReference type="Proteomes" id="UP001205612">
    <property type="component" value="Unassembled WGS sequence"/>
</dbReference>
<keyword evidence="8" id="KW-1185">Reference proteome</keyword>
<dbReference type="PROSITE" id="PS00108">
    <property type="entry name" value="PROTEIN_KINASE_ST"/>
    <property type="match status" value="1"/>
</dbReference>
<evidence type="ECO:0000256" key="3">
    <source>
        <dbReference type="ARBA" id="ARBA00022777"/>
    </source>
</evidence>
<dbReference type="Gene3D" id="1.10.510.10">
    <property type="entry name" value="Transferase(Phosphotransferase) domain 1"/>
    <property type="match status" value="1"/>
</dbReference>
<accession>A0ABT2BAT3</accession>
<evidence type="ECO:0000313" key="7">
    <source>
        <dbReference type="EMBL" id="MCS0605633.1"/>
    </source>
</evidence>
<dbReference type="InterPro" id="IPR008271">
    <property type="entry name" value="Ser/Thr_kinase_AS"/>
</dbReference>
<keyword evidence="1" id="KW-0808">Transferase</keyword>
<dbReference type="Gene3D" id="2.60.40.10">
    <property type="entry name" value="Immunoglobulins"/>
    <property type="match status" value="1"/>
</dbReference>
<evidence type="ECO:0000256" key="4">
    <source>
        <dbReference type="ARBA" id="ARBA00022840"/>
    </source>
</evidence>
<name>A0ABT2BAT3_9ACTN</name>
<dbReference type="InterPro" id="IPR011009">
    <property type="entry name" value="Kinase-like_dom_sf"/>
</dbReference>
<evidence type="ECO:0000256" key="5">
    <source>
        <dbReference type="SAM" id="MobiDB-lite"/>
    </source>
</evidence>
<dbReference type="Pfam" id="PF00069">
    <property type="entry name" value="Pkinase"/>
    <property type="match status" value="1"/>
</dbReference>
<reference evidence="7 8" key="1">
    <citation type="submission" date="2022-08" db="EMBL/GenBank/DDBJ databases">
        <authorList>
            <person name="Somphong A."/>
            <person name="Phongsopitanun W."/>
        </authorList>
    </citation>
    <scope>NUCLEOTIDE SEQUENCE [LARGE SCALE GENOMIC DNA]</scope>
    <source>
        <strain evidence="7 8">LP11</strain>
    </source>
</reference>
<dbReference type="InterPro" id="IPR013783">
    <property type="entry name" value="Ig-like_fold"/>
</dbReference>
<protein>
    <submittedName>
        <fullName evidence="7">Protein kinase</fullName>
    </submittedName>
</protein>
<comment type="caution">
    <text evidence="7">The sequence shown here is derived from an EMBL/GenBank/DDBJ whole genome shotgun (WGS) entry which is preliminary data.</text>
</comment>
<dbReference type="EMBL" id="JANUGP010000035">
    <property type="protein sequence ID" value="MCS0605633.1"/>
    <property type="molecule type" value="Genomic_DNA"/>
</dbReference>
<keyword evidence="3 7" id="KW-0418">Kinase</keyword>
<dbReference type="CDD" id="cd14014">
    <property type="entry name" value="STKc_PknB_like"/>
    <property type="match status" value="1"/>
</dbReference>
<sequence>MRGSIDGYRLDAELGHGGQASVYRATGPDGVPVALKTWHTLGAAPAEARRRIAREAALVRRVEHPGVVRLLAGDPDGDPPYLAFEYIDGTPLDRLVARRGPLTGDLARETVLGLLRALGEIHAAPVAHLDVKPHNVVLRNDTAGPVPVLIDFGIARSAEATHTRLTGYSVAFASPEQLRLDTAYTPSDVFSWASTVYFLLTGRHPFGSDPAAAVAAIRDRDALPDPGPFHAAAGAAAGRLWEILIGCWHRDPALRWPLHLVPAPGEVTRPTCDTRALLGAVEDAFSDAPARTLRLGRINPRKAGPTPWHELGAQLRHHRRHGAWSMTRRQLASQRELLGRTSAFRLWAYEMGWSEPPFDLVSLVDRITDAQGYLRYLHLCARGSDLLGLDGRPRGSRYPVPGDRSEQHEDTPSLIELAPWQTGEFPLHIRNSGTVTWRGRRLQAMAPATGTETVRLRGERFDVPETPPGAVATVLIPVRAPGWPAVYRQRFKMVDEEGLFCFPGVNTLGIEVMIQVVRREGHDGPTG</sequence>
<dbReference type="SMART" id="SM00220">
    <property type="entry name" value="S_TKc"/>
    <property type="match status" value="1"/>
</dbReference>
<dbReference type="PROSITE" id="PS50011">
    <property type="entry name" value="PROTEIN_KINASE_DOM"/>
    <property type="match status" value="1"/>
</dbReference>
<evidence type="ECO:0000256" key="1">
    <source>
        <dbReference type="ARBA" id="ARBA00022679"/>
    </source>
</evidence>
<dbReference type="PANTHER" id="PTHR43289">
    <property type="entry name" value="MITOGEN-ACTIVATED PROTEIN KINASE KINASE KINASE 20-RELATED"/>
    <property type="match status" value="1"/>
</dbReference>
<dbReference type="Gene3D" id="3.30.200.20">
    <property type="entry name" value="Phosphorylase Kinase, domain 1"/>
    <property type="match status" value="1"/>
</dbReference>
<proteinExistence type="predicted"/>
<organism evidence="7 8">
    <name type="scientific">Streptomyces pyxinicus</name>
    <dbReference type="NCBI Taxonomy" id="2970331"/>
    <lineage>
        <taxon>Bacteria</taxon>
        <taxon>Bacillati</taxon>
        <taxon>Actinomycetota</taxon>
        <taxon>Actinomycetes</taxon>
        <taxon>Kitasatosporales</taxon>
        <taxon>Streptomycetaceae</taxon>
        <taxon>Streptomyces</taxon>
    </lineage>
</organism>